<name>A0A420RW63_FUSOX</name>
<dbReference type="OrthoDB" id="4898680at2759"/>
<evidence type="ECO:0000256" key="1">
    <source>
        <dbReference type="SAM" id="SignalP"/>
    </source>
</evidence>
<keyword evidence="1" id="KW-0732">Signal</keyword>
<dbReference type="VEuPathDB" id="FungiDB:FOZG_06233"/>
<evidence type="ECO:0000313" key="2">
    <source>
        <dbReference type="EMBL" id="RKL21264.1"/>
    </source>
</evidence>
<reference evidence="2 3" key="1">
    <citation type="journal article" date="2018" name="Sci. Rep.">
        <title>Characterisation of pathogen-specific regions and novel effector candidates in Fusarium oxysporum f. sp. cepae.</title>
        <authorList>
            <person name="Armitage A.D."/>
            <person name="Taylor A."/>
            <person name="Sobczyk M.K."/>
            <person name="Baxter L."/>
            <person name="Greenfield B.P."/>
            <person name="Bates H.J."/>
            <person name="Wilson F."/>
            <person name="Jackson A.C."/>
            <person name="Ott S."/>
            <person name="Harrison R.J."/>
            <person name="Clarkson J.P."/>
        </authorList>
    </citation>
    <scope>NUCLEOTIDE SEQUENCE [LARGE SCALE GENOMIC DNA]</scope>
    <source>
        <strain evidence="2 3">Fo_A28</strain>
    </source>
</reference>
<dbReference type="VEuPathDB" id="FungiDB:FOMG_16540"/>
<gene>
    <name evidence="2" type="ORF">BFJ68_g2532</name>
</gene>
<dbReference type="VEuPathDB" id="FungiDB:FOC1_g10002831"/>
<protein>
    <recommendedName>
        <fullName evidence="4">Secreted protein</fullName>
    </recommendedName>
</protein>
<evidence type="ECO:0008006" key="4">
    <source>
        <dbReference type="Google" id="ProtNLM"/>
    </source>
</evidence>
<feature type="signal peptide" evidence="1">
    <location>
        <begin position="1"/>
        <end position="20"/>
    </location>
</feature>
<comment type="caution">
    <text evidence="2">The sequence shown here is derived from an EMBL/GenBank/DDBJ whole genome shotgun (WGS) entry which is preliminary data.</text>
</comment>
<proteinExistence type="predicted"/>
<dbReference type="Proteomes" id="UP000285860">
    <property type="component" value="Unassembled WGS sequence"/>
</dbReference>
<feature type="chain" id="PRO_5041166663" description="Secreted protein" evidence="1">
    <location>
        <begin position="21"/>
        <end position="65"/>
    </location>
</feature>
<dbReference type="AlphaFoldDB" id="A0A420RW63"/>
<dbReference type="VEuPathDB" id="FungiDB:FOC4_g10004127"/>
<accession>A0A420RW63</accession>
<dbReference type="EMBL" id="MRCY01000007">
    <property type="protein sequence ID" value="RKL21264.1"/>
    <property type="molecule type" value="Genomic_DNA"/>
</dbReference>
<dbReference type="VEuPathDB" id="FungiDB:FOIG_16180"/>
<dbReference type="VEuPathDB" id="FungiDB:HZS61_009063"/>
<organism evidence="2 3">
    <name type="scientific">Fusarium oxysporum</name>
    <name type="common">Fusarium vascular wilt</name>
    <dbReference type="NCBI Taxonomy" id="5507"/>
    <lineage>
        <taxon>Eukaryota</taxon>
        <taxon>Fungi</taxon>
        <taxon>Dikarya</taxon>
        <taxon>Ascomycota</taxon>
        <taxon>Pezizomycotina</taxon>
        <taxon>Sordariomycetes</taxon>
        <taxon>Hypocreomycetidae</taxon>
        <taxon>Hypocreales</taxon>
        <taxon>Nectriaceae</taxon>
        <taxon>Fusarium</taxon>
        <taxon>Fusarium oxysporum species complex</taxon>
    </lineage>
</organism>
<evidence type="ECO:0000313" key="3">
    <source>
        <dbReference type="Proteomes" id="UP000285860"/>
    </source>
</evidence>
<sequence length="65" mass="7454">MLGIKLNYLYVLFLLYPALARRVSEPDTQLCNIAQEMLGLVVEAVLFKDHLVHSGTSPTWWFTMV</sequence>